<name>A0A521FQL9_9ACTN</name>
<dbReference type="AlphaFoldDB" id="A0A521FQL9"/>
<dbReference type="RefSeq" id="WP_142460725.1">
    <property type="nucleotide sequence ID" value="NZ_FXTJ01000013.1"/>
</dbReference>
<accession>A0A521FQL9</accession>
<dbReference type="EMBL" id="FXTJ01000013">
    <property type="protein sequence ID" value="SMO98488.1"/>
    <property type="molecule type" value="Genomic_DNA"/>
</dbReference>
<evidence type="ECO:0000313" key="1">
    <source>
        <dbReference type="EMBL" id="SMO98488.1"/>
    </source>
</evidence>
<reference evidence="1 2" key="1">
    <citation type="submission" date="2017-05" db="EMBL/GenBank/DDBJ databases">
        <authorList>
            <person name="Varghese N."/>
            <person name="Submissions S."/>
        </authorList>
    </citation>
    <scope>NUCLEOTIDE SEQUENCE [LARGE SCALE GENOMIC DNA]</scope>
    <source>
        <strain evidence="1 2">DSM 46834</strain>
    </source>
</reference>
<sequence>MAPVPCWPPGATVGDGAGAGALGVVVRCVVVDGAVVDGAVADVELPAAGRLGDAVAVDGAGVVGAGVDCEGRAGGTVFTVLLWLGRA</sequence>
<keyword evidence="2" id="KW-1185">Reference proteome</keyword>
<dbReference type="Proteomes" id="UP000317484">
    <property type="component" value="Unassembled WGS sequence"/>
</dbReference>
<proteinExistence type="predicted"/>
<gene>
    <name evidence="1" type="ORF">SAMN06273567_11369</name>
</gene>
<protein>
    <submittedName>
        <fullName evidence="1">Uncharacterized protein</fullName>
    </submittedName>
</protein>
<organism evidence="1 2">
    <name type="scientific">Geodermatophilus aquaeductus</name>
    <dbReference type="NCBI Taxonomy" id="1564161"/>
    <lineage>
        <taxon>Bacteria</taxon>
        <taxon>Bacillati</taxon>
        <taxon>Actinomycetota</taxon>
        <taxon>Actinomycetes</taxon>
        <taxon>Geodermatophilales</taxon>
        <taxon>Geodermatophilaceae</taxon>
        <taxon>Geodermatophilus</taxon>
    </lineage>
</organism>
<evidence type="ECO:0000313" key="2">
    <source>
        <dbReference type="Proteomes" id="UP000317484"/>
    </source>
</evidence>